<dbReference type="AlphaFoldDB" id="A0A2S5BF47"/>
<dbReference type="InterPro" id="IPR027482">
    <property type="entry name" value="Sec1-like_dom2"/>
</dbReference>
<dbReference type="Gene3D" id="3.40.50.2060">
    <property type="match status" value="1"/>
</dbReference>
<dbReference type="SUPFAM" id="SSF56815">
    <property type="entry name" value="Sec1/munc18-like (SM) proteins"/>
    <property type="match status" value="1"/>
</dbReference>
<evidence type="ECO:0008006" key="5">
    <source>
        <dbReference type="Google" id="ProtNLM"/>
    </source>
</evidence>
<comment type="caution">
    <text evidence="3">The sequence shown here is derived from an EMBL/GenBank/DDBJ whole genome shotgun (WGS) entry which is preliminary data.</text>
</comment>
<proteinExistence type="inferred from homology"/>
<feature type="region of interest" description="Disordered" evidence="2">
    <location>
        <begin position="59"/>
        <end position="85"/>
    </location>
</feature>
<dbReference type="Gene3D" id="1.25.40.60">
    <property type="match status" value="1"/>
</dbReference>
<comment type="similarity">
    <text evidence="1">Belongs to the STXBP/unc-18/SEC1 family.</text>
</comment>
<dbReference type="InterPro" id="IPR036045">
    <property type="entry name" value="Sec1-like_sf"/>
</dbReference>
<dbReference type="Pfam" id="PF00995">
    <property type="entry name" value="Sec1"/>
    <property type="match status" value="1"/>
</dbReference>
<dbReference type="EMBL" id="PJQD01000016">
    <property type="protein sequence ID" value="POY75392.1"/>
    <property type="molecule type" value="Genomic_DNA"/>
</dbReference>
<evidence type="ECO:0000256" key="2">
    <source>
        <dbReference type="SAM" id="MobiDB-lite"/>
    </source>
</evidence>
<dbReference type="OrthoDB" id="10266265at2759"/>
<dbReference type="Gene3D" id="3.40.50.1910">
    <property type="match status" value="1"/>
</dbReference>
<dbReference type="STRING" id="741276.A0A2S5BF47"/>
<dbReference type="InterPro" id="IPR001619">
    <property type="entry name" value="Sec1-like"/>
</dbReference>
<protein>
    <recommendedName>
        <fullName evidence="5">Vacuolar protein sorting-associated protein 45</fullName>
    </recommendedName>
</protein>
<accession>A0A2S5BF47</accession>
<evidence type="ECO:0000313" key="4">
    <source>
        <dbReference type="Proteomes" id="UP000237144"/>
    </source>
</evidence>
<dbReference type="InterPro" id="IPR043154">
    <property type="entry name" value="Sec-1-like_dom1"/>
</dbReference>
<dbReference type="Gene3D" id="3.90.830.10">
    <property type="entry name" value="Syntaxin Binding Protein 1, Chain A, domain 2"/>
    <property type="match status" value="1"/>
</dbReference>
<dbReference type="PANTHER" id="PTHR11679">
    <property type="entry name" value="VESICLE PROTEIN SORTING-ASSOCIATED"/>
    <property type="match status" value="1"/>
</dbReference>
<sequence length="717" mass="78328">MDCLKAVQAYVDKAITQTRGIKVLLLDADTTPIVSLATTQSHLLSHEVYLTDRIDNPARHALPPATSQSSSTQGAAYPPASGGQRGVERLPHLKCVCLLRPTDESIEACERELKQGRFGGYWLYFTNVLSKSRIERLAEADEHELVKEVQEFFCDYSPLTSSHFSLSIVPTPLHPVPNQRVMPLYGDSPATFSSHAPVLDRHLEGLTALLLSLKKRPIVRYERMSPMARRLGQDLVAQMNSDEPGMADLWEFRRTATAPLLLILDRRNDPVTPLLTQWTYQAMVHELLGITNGRVSMEEVPDVRDELKEIVLSPEQDPFFANNLYDNFGDLGAHLSAYVQDYSTRSATSQASKIETVADMKRFIDEYPEFRKLGSNVSKHVALVGELSRLVNVRHLLQVSELEQSLASNESHGTDLRAVREAISAPEIPQEAKLRLAVLYALRYQKMPGNQIDGIVDLLRQQAVPDAEMVHVMLNFAGADQRQDDLFGNENFFSKGKSALKGLKGVENVYTQHTPHLAETIDLLLKGRLKESSYPYIDGQNVSPQGMSRPQDVIIFIVGGTTYEEAKTVAQLNAQFAAGHGLAGSIGPAGPVSANTRIILGGTCVHNSKSFLTMVRDATFAFGSSFSAPLPSLSSSSTAPSASFATTTGPTSPTRANAFTNPAAAVAQNFNLNLGPVSLNVGGQAGNAIEAGVDAARDGLRDVFGKLRSRVENGVRL</sequence>
<feature type="region of interest" description="Disordered" evidence="2">
    <location>
        <begin position="634"/>
        <end position="657"/>
    </location>
</feature>
<evidence type="ECO:0000313" key="3">
    <source>
        <dbReference type="EMBL" id="POY75392.1"/>
    </source>
</evidence>
<reference evidence="3 4" key="1">
    <citation type="journal article" date="2018" name="Front. Microbiol.">
        <title>Prospects for Fungal Bioremediation of Acidic Radioactive Waste Sites: Characterization and Genome Sequence of Rhodotorula taiwanensis MD1149.</title>
        <authorList>
            <person name="Tkavc R."/>
            <person name="Matrosova V.Y."/>
            <person name="Grichenko O.E."/>
            <person name="Gostincar C."/>
            <person name="Volpe R.P."/>
            <person name="Klimenkova P."/>
            <person name="Gaidamakova E.K."/>
            <person name="Zhou C.E."/>
            <person name="Stewart B.J."/>
            <person name="Lyman M.G."/>
            <person name="Malfatti S.A."/>
            <person name="Rubinfeld B."/>
            <person name="Courtot M."/>
            <person name="Singh J."/>
            <person name="Dalgard C.L."/>
            <person name="Hamilton T."/>
            <person name="Frey K.G."/>
            <person name="Gunde-Cimerman N."/>
            <person name="Dugan L."/>
            <person name="Daly M.J."/>
        </authorList>
    </citation>
    <scope>NUCLEOTIDE SEQUENCE [LARGE SCALE GENOMIC DNA]</scope>
    <source>
        <strain evidence="3 4">MD1149</strain>
    </source>
</reference>
<dbReference type="Proteomes" id="UP000237144">
    <property type="component" value="Unassembled WGS sequence"/>
</dbReference>
<keyword evidence="4" id="KW-1185">Reference proteome</keyword>
<organism evidence="3 4">
    <name type="scientific">Rhodotorula taiwanensis</name>
    <dbReference type="NCBI Taxonomy" id="741276"/>
    <lineage>
        <taxon>Eukaryota</taxon>
        <taxon>Fungi</taxon>
        <taxon>Dikarya</taxon>
        <taxon>Basidiomycota</taxon>
        <taxon>Pucciniomycotina</taxon>
        <taxon>Microbotryomycetes</taxon>
        <taxon>Sporidiobolales</taxon>
        <taxon>Sporidiobolaceae</taxon>
        <taxon>Rhodotorula</taxon>
    </lineage>
</organism>
<dbReference type="InterPro" id="IPR043127">
    <property type="entry name" value="Sec-1-like_dom3a"/>
</dbReference>
<name>A0A2S5BF47_9BASI</name>
<dbReference type="GO" id="GO:0016192">
    <property type="term" value="P:vesicle-mediated transport"/>
    <property type="evidence" value="ECO:0007669"/>
    <property type="project" value="InterPro"/>
</dbReference>
<evidence type="ECO:0000256" key="1">
    <source>
        <dbReference type="ARBA" id="ARBA00009884"/>
    </source>
</evidence>
<gene>
    <name evidence="3" type="ORF">BMF94_1549</name>
</gene>
<dbReference type="PIRSF" id="PIRSF005715">
    <property type="entry name" value="VPS45_Sec1"/>
    <property type="match status" value="1"/>
</dbReference>